<evidence type="ECO:0000256" key="12">
    <source>
        <dbReference type="RuleBase" id="RU364100"/>
    </source>
</evidence>
<evidence type="ECO:0000256" key="10">
    <source>
        <dbReference type="ARBA" id="ARBA00030898"/>
    </source>
</evidence>
<proteinExistence type="inferred from homology"/>
<evidence type="ECO:0000256" key="1">
    <source>
        <dbReference type="ARBA" id="ARBA00008136"/>
    </source>
</evidence>
<evidence type="ECO:0000256" key="5">
    <source>
        <dbReference type="ARBA" id="ARBA00022801"/>
    </source>
</evidence>
<evidence type="ECO:0000256" key="9">
    <source>
        <dbReference type="ARBA" id="ARBA00030390"/>
    </source>
</evidence>
<evidence type="ECO:0000256" key="6">
    <source>
        <dbReference type="ARBA" id="ARBA00023124"/>
    </source>
</evidence>
<evidence type="ECO:0000256" key="4">
    <source>
        <dbReference type="ARBA" id="ARBA00022763"/>
    </source>
</evidence>
<feature type="compositionally biased region" description="Acidic residues" evidence="13">
    <location>
        <begin position="280"/>
        <end position="291"/>
    </location>
</feature>
<dbReference type="PANTHER" id="PTHR13604">
    <property type="entry name" value="DC12-RELATED"/>
    <property type="match status" value="1"/>
</dbReference>
<keyword evidence="15" id="KW-1185">Reference proteome</keyword>
<name>A0A2K6GNH9_PROCO</name>
<reference evidence="14" key="1">
    <citation type="submission" date="2025-08" db="UniProtKB">
        <authorList>
            <consortium name="Ensembl"/>
        </authorList>
    </citation>
    <scope>IDENTIFICATION</scope>
</reference>
<reference evidence="14" key="2">
    <citation type="submission" date="2025-09" db="UniProtKB">
        <authorList>
            <consortium name="Ensembl"/>
        </authorList>
    </citation>
    <scope>IDENTIFICATION</scope>
</reference>
<evidence type="ECO:0000256" key="11">
    <source>
        <dbReference type="ARBA" id="ARBA00031130"/>
    </source>
</evidence>
<accession>A0A2K6GNH9</accession>
<dbReference type="GO" id="GO:0036297">
    <property type="term" value="P:interstrand cross-link repair"/>
    <property type="evidence" value="ECO:0007669"/>
    <property type="project" value="Ensembl"/>
</dbReference>
<protein>
    <recommendedName>
        <fullName evidence="2 12">Abasic site processing protein HMCES</fullName>
        <shortName evidence="12">ES cell-specific 5hmC-binding protein</shortName>
        <ecNumber evidence="12">3.4.-.-</ecNumber>
    </recommendedName>
    <alternativeName>
        <fullName evidence="9 12">Embryonic stem cell-specific 5-hydroxymethylcytosine-binding protein</fullName>
    </alternativeName>
    <alternativeName>
        <fullName evidence="10 12">Peptidase HMCES</fullName>
    </alternativeName>
    <alternativeName>
        <fullName evidence="11 12">SRAP domain-containing protein 1</fullName>
    </alternativeName>
</protein>
<dbReference type="GO" id="GO:0006508">
    <property type="term" value="P:proteolysis"/>
    <property type="evidence" value="ECO:0007669"/>
    <property type="project" value="UniProtKB-KW"/>
</dbReference>
<comment type="similarity">
    <text evidence="1 12">Belongs to the SOS response-associated peptidase family.</text>
</comment>
<dbReference type="InterPro" id="IPR003738">
    <property type="entry name" value="SRAP"/>
</dbReference>
<feature type="region of interest" description="Disordered" evidence="13">
    <location>
        <begin position="278"/>
        <end position="300"/>
    </location>
</feature>
<dbReference type="PANTHER" id="PTHR13604:SF0">
    <property type="entry name" value="ABASIC SITE PROCESSING PROTEIN HMCES"/>
    <property type="match status" value="1"/>
</dbReference>
<dbReference type="SUPFAM" id="SSF143081">
    <property type="entry name" value="BB1717-like"/>
    <property type="match status" value="1"/>
</dbReference>
<evidence type="ECO:0000256" key="13">
    <source>
        <dbReference type="SAM" id="MobiDB-lite"/>
    </source>
</evidence>
<dbReference type="OMA" id="FEWINPE"/>
<sequence>DADSSERIIAPMRWGLVPSWFKEDDPSKLQFNTTNCRSDTIMEKQSFKVPLGKGRRCVVLADGFYEWQRCEGTNQKQPYFIYFPQIKTEKSGGVGAADSPENQEKVWDNWRLLTMAGIFDCWEPPAGGDVLYSYTIITVDACERLRDIHHRMPAILDGEEAVSKWLDFGDVSAQEAMKFIRPTENIAFHPVSPVVNNSRNNTPECLAPVDLAAKKELKPSGSSQKMLQWLATESPKKEAPKTPERDESGALQWSSQFLQKSPFRPRRGEAGLLRRWLLREDDEEEEEEEEEPAAKRPHSQ</sequence>
<dbReference type="AlphaFoldDB" id="A0A2K6GNH9"/>
<evidence type="ECO:0000313" key="15">
    <source>
        <dbReference type="Proteomes" id="UP000233160"/>
    </source>
</evidence>
<dbReference type="Pfam" id="PF02586">
    <property type="entry name" value="SRAP"/>
    <property type="match status" value="1"/>
</dbReference>
<dbReference type="GO" id="GO:0005657">
    <property type="term" value="C:replication fork"/>
    <property type="evidence" value="ECO:0007669"/>
    <property type="project" value="Ensembl"/>
</dbReference>
<dbReference type="GO" id="GO:0097681">
    <property type="term" value="P:double-strand break repair via alternative nonhomologous end joining"/>
    <property type="evidence" value="ECO:0007669"/>
    <property type="project" value="Ensembl"/>
</dbReference>
<keyword evidence="4" id="KW-0227">DNA damage</keyword>
<dbReference type="GeneTree" id="ENSGT00390000018439"/>
<dbReference type="Ensembl" id="ENSPCOT00000038626.1">
    <property type="protein sequence ID" value="ENSPCOP00000027774.1"/>
    <property type="gene ID" value="ENSPCOG00000026441.1"/>
</dbReference>
<dbReference type="InterPro" id="IPR036590">
    <property type="entry name" value="SRAP-like"/>
</dbReference>
<evidence type="ECO:0000256" key="3">
    <source>
        <dbReference type="ARBA" id="ARBA00022670"/>
    </source>
</evidence>
<feature type="compositionally biased region" description="Basic and acidic residues" evidence="13">
    <location>
        <begin position="234"/>
        <end position="248"/>
    </location>
</feature>
<dbReference type="STRING" id="379532.ENSPCOP00000027774"/>
<dbReference type="GO" id="GO:0140431">
    <property type="term" value="F:DNA-(abasic site) binding"/>
    <property type="evidence" value="ECO:0007669"/>
    <property type="project" value="Ensembl"/>
</dbReference>
<comment type="function">
    <text evidence="12">Sensor of abasic sites in single-stranded DNA (ssDNA) required to preserve genome integrity by promoting error-free repair of abasic sites. Acts as an enzyme that recognizes and binds abasic sites in ssDNA at replication forks and chemically modifies the lesion by forming a covalent cross-link with DNA: forms a stable thiazolidine linkage between a ring-opened abasic site and the alpha-amino and sulfhydryl substituents of its N-terminal catalytic cysteine residue. The HMCES DNA-protein cross-link is then either reversed or degraded. HMCES is able to catalyze the reversal of its thiazolidine cross-link and cycle between a cross-link and a non-cross-linked state depending on DNA context: mediates self-reversal of the thiazolidine cross-link in double stranded DNA, allowing APEX1 to initiate downstream repair of abasic sites. The HMCES DNA-protein cross-link can also be degraded by the SPRTN metalloprotease following unfolding by the BRIP1/FANCJ helicase. Acts as a protease: mediates autocatalytic processing of its N-terminal methionine in order to expose the catalytic cysteine.</text>
</comment>
<evidence type="ECO:0000256" key="7">
    <source>
        <dbReference type="ARBA" id="ARBA00023125"/>
    </source>
</evidence>
<evidence type="ECO:0000256" key="2">
    <source>
        <dbReference type="ARBA" id="ARBA00015888"/>
    </source>
</evidence>
<dbReference type="EC" id="3.4.-.-" evidence="12"/>
<keyword evidence="3 12" id="KW-0645">Protease</keyword>
<dbReference type="GO" id="GO:0008233">
    <property type="term" value="F:peptidase activity"/>
    <property type="evidence" value="ECO:0007669"/>
    <property type="project" value="UniProtKB-KW"/>
</dbReference>
<dbReference type="Proteomes" id="UP000233160">
    <property type="component" value="Unassembled WGS sequence"/>
</dbReference>
<evidence type="ECO:0000256" key="8">
    <source>
        <dbReference type="ARBA" id="ARBA00023239"/>
    </source>
</evidence>
<organism evidence="14 15">
    <name type="scientific">Propithecus coquereli</name>
    <name type="common">Coquerel's sifaka</name>
    <name type="synonym">Propithecus verreauxi coquereli</name>
    <dbReference type="NCBI Taxonomy" id="379532"/>
    <lineage>
        <taxon>Eukaryota</taxon>
        <taxon>Metazoa</taxon>
        <taxon>Chordata</taxon>
        <taxon>Craniata</taxon>
        <taxon>Vertebrata</taxon>
        <taxon>Euteleostomi</taxon>
        <taxon>Mammalia</taxon>
        <taxon>Eutheria</taxon>
        <taxon>Euarchontoglires</taxon>
        <taxon>Primates</taxon>
        <taxon>Strepsirrhini</taxon>
        <taxon>Lemuriformes</taxon>
        <taxon>Indriidae</taxon>
        <taxon>Propithecus</taxon>
    </lineage>
</organism>
<keyword evidence="7" id="KW-0238">DNA-binding</keyword>
<dbReference type="GO" id="GO:0003697">
    <property type="term" value="F:single-stranded DNA binding"/>
    <property type="evidence" value="ECO:0007669"/>
    <property type="project" value="Ensembl"/>
</dbReference>
<dbReference type="GO" id="GO:0106300">
    <property type="term" value="P:protein-DNA covalent cross-linking repair"/>
    <property type="evidence" value="ECO:0007669"/>
    <property type="project" value="Ensembl"/>
</dbReference>
<dbReference type="GO" id="GO:0160129">
    <property type="term" value="F:protein-DNA covalent cross-linking activity"/>
    <property type="evidence" value="ECO:0007669"/>
    <property type="project" value="Ensembl"/>
</dbReference>
<dbReference type="GO" id="GO:0016446">
    <property type="term" value="P:somatic hypermutation of immunoglobulin genes"/>
    <property type="evidence" value="ECO:0007669"/>
    <property type="project" value="Ensembl"/>
</dbReference>
<keyword evidence="6" id="KW-0190">Covalent protein-DNA linkage</keyword>
<keyword evidence="8" id="KW-0456">Lyase</keyword>
<feature type="region of interest" description="Disordered" evidence="13">
    <location>
        <begin position="232"/>
        <end position="264"/>
    </location>
</feature>
<keyword evidence="5 12" id="KW-0378">Hydrolase</keyword>
<dbReference type="Gene3D" id="3.90.1680.10">
    <property type="entry name" value="SOS response associated peptidase-like"/>
    <property type="match status" value="1"/>
</dbReference>
<evidence type="ECO:0000313" key="14">
    <source>
        <dbReference type="Ensembl" id="ENSPCOP00000027774.1"/>
    </source>
</evidence>
<dbReference type="GO" id="GO:0045830">
    <property type="term" value="P:positive regulation of isotype switching"/>
    <property type="evidence" value="ECO:0007669"/>
    <property type="project" value="Ensembl"/>
</dbReference>
<gene>
    <name evidence="14" type="primary">HMCES</name>
</gene>